<accession>A0A919EM36</accession>
<keyword evidence="4" id="KW-1185">Reference proteome</keyword>
<organism evidence="3 4">
    <name type="scientific">Streptomyces filamentosus</name>
    <name type="common">Streptomyces roseosporus</name>
    <dbReference type="NCBI Taxonomy" id="67294"/>
    <lineage>
        <taxon>Bacteria</taxon>
        <taxon>Bacillati</taxon>
        <taxon>Actinomycetota</taxon>
        <taxon>Actinomycetes</taxon>
        <taxon>Kitasatosporales</taxon>
        <taxon>Streptomycetaceae</taxon>
        <taxon>Streptomyces</taxon>
    </lineage>
</organism>
<dbReference type="AlphaFoldDB" id="A0A919EM36"/>
<evidence type="ECO:0000256" key="1">
    <source>
        <dbReference type="SAM" id="MobiDB-lite"/>
    </source>
</evidence>
<evidence type="ECO:0000313" key="4">
    <source>
        <dbReference type="Proteomes" id="UP000632849"/>
    </source>
</evidence>
<feature type="region of interest" description="Disordered" evidence="1">
    <location>
        <begin position="116"/>
        <end position="148"/>
    </location>
</feature>
<feature type="compositionally biased region" description="Low complexity" evidence="1">
    <location>
        <begin position="783"/>
        <end position="806"/>
    </location>
</feature>
<protein>
    <submittedName>
        <fullName evidence="3">Uncharacterized protein</fullName>
    </submittedName>
</protein>
<feature type="compositionally biased region" description="Basic and acidic residues" evidence="1">
    <location>
        <begin position="116"/>
        <end position="136"/>
    </location>
</feature>
<comment type="caution">
    <text evidence="3">The sequence shown here is derived from an EMBL/GenBank/DDBJ whole genome shotgun (WGS) entry which is preliminary data.</text>
</comment>
<feature type="region of interest" description="Disordered" evidence="1">
    <location>
        <begin position="761"/>
        <end position="831"/>
    </location>
</feature>
<keyword evidence="2" id="KW-1133">Transmembrane helix</keyword>
<dbReference type="EMBL" id="BNBE01000001">
    <property type="protein sequence ID" value="GHF93740.1"/>
    <property type="molecule type" value="Genomic_DNA"/>
</dbReference>
<evidence type="ECO:0000256" key="2">
    <source>
        <dbReference type="SAM" id="Phobius"/>
    </source>
</evidence>
<feature type="region of interest" description="Disordered" evidence="1">
    <location>
        <begin position="1"/>
        <end position="32"/>
    </location>
</feature>
<dbReference type="InterPro" id="IPR046112">
    <property type="entry name" value="DUF6049"/>
</dbReference>
<dbReference type="Proteomes" id="UP000632849">
    <property type="component" value="Unassembled WGS sequence"/>
</dbReference>
<feature type="compositionally biased region" description="Low complexity" evidence="1">
    <location>
        <begin position="8"/>
        <end position="22"/>
    </location>
</feature>
<sequence>MAEAAAFQGTGPSSAPGTGPSPAQGPGPSPARRWLRRTLTIAVGAPLLAGLLQNPSPASARAPEEGQVSRTVDVSIDTLTPSAPVEGDTVTVTGTLTNRGKRVITDATVNLRVGPRMESRSEIDQVARRKGFRSDSDPQPPQDAPEIDIPRLEAGVSRDFRFSVPVSKLDLDEEGGVYQLGVSLTGQTSDAQYDRVLGIERTFLPYQPEPTDKRTQLTYLWPLISASHISADTASDDQQTPVFQDDELAEEIRPGGRLDEMVTLGADLPVTWVIDPDLLASVDAMANGYRVKDGTGHTAGTDANRKLAERWLGMLEKAVQGRKVVALPFADPDLASLAHRGKAVPGSLKHLQSATQLARSTVETVLHVQPATDFAWPVEGAVDPSIMAVATSAGARKVIARSDSIQDDDLSYTPTAARPLGGGTTAVVSDAELSTAFQGDMVRAEKSTLAVQEFLAQTLAITLEQPQDQRSVVVAPQRTPTTSQAQAMAAAVRGLGARRWTQPADLVAAAAAKPDPDASTSVPRTSRYPKKLRDSELPVDAFRDMKTTRDELDDFKVILTDATRVVPPVGNAINREMSTSWRGRAREAAIYRVDVQDVLQGLTKSVLLVDKSDLTLSGRSATIPVTVQNKLLQDVDGLLLQLSSSNGTRLKVDGQTSARLPVKIRAGHSQSVKFPASANANGQITMTAQLYTADGTPYGAPMDFTVKVSEMTPTVMLVIAGGVLLLVLAGVRMYTQRKRLAARAAEAEADAEVGAAMEAEAGSGAATGETPSGDAPGTGAGPGDETAAGTGDTAGTTPAGTAAGAGQPSDPDADTGAESGDPSGPGEKVDR</sequence>
<dbReference type="Pfam" id="PF19516">
    <property type="entry name" value="DUF6049"/>
    <property type="match status" value="1"/>
</dbReference>
<feature type="compositionally biased region" description="Low complexity" evidence="1">
    <location>
        <begin position="761"/>
        <end position="775"/>
    </location>
</feature>
<keyword evidence="2" id="KW-0812">Transmembrane</keyword>
<gene>
    <name evidence="3" type="ORF">GCM10017667_24660</name>
</gene>
<dbReference type="Gene3D" id="2.60.40.10">
    <property type="entry name" value="Immunoglobulins"/>
    <property type="match status" value="1"/>
</dbReference>
<dbReference type="RefSeq" id="WP_373310182.1">
    <property type="nucleotide sequence ID" value="NZ_BNBE01000001.1"/>
</dbReference>
<reference evidence="3" key="1">
    <citation type="journal article" date="2014" name="Int. J. Syst. Evol. Microbiol.">
        <title>Complete genome sequence of Corynebacterium casei LMG S-19264T (=DSM 44701T), isolated from a smear-ripened cheese.</title>
        <authorList>
            <consortium name="US DOE Joint Genome Institute (JGI-PGF)"/>
            <person name="Walter F."/>
            <person name="Albersmeier A."/>
            <person name="Kalinowski J."/>
            <person name="Ruckert C."/>
        </authorList>
    </citation>
    <scope>NUCLEOTIDE SEQUENCE</scope>
    <source>
        <strain evidence="3">JCM 4122</strain>
    </source>
</reference>
<feature type="transmembrane region" description="Helical" evidence="2">
    <location>
        <begin position="715"/>
        <end position="734"/>
    </location>
</feature>
<reference evidence="3" key="2">
    <citation type="submission" date="2020-09" db="EMBL/GenBank/DDBJ databases">
        <authorList>
            <person name="Sun Q."/>
            <person name="Ohkuma M."/>
        </authorList>
    </citation>
    <scope>NUCLEOTIDE SEQUENCE</scope>
    <source>
        <strain evidence="3">JCM 4122</strain>
    </source>
</reference>
<name>A0A919EM36_STRFL</name>
<evidence type="ECO:0000313" key="3">
    <source>
        <dbReference type="EMBL" id="GHF93740.1"/>
    </source>
</evidence>
<proteinExistence type="predicted"/>
<dbReference type="GO" id="GO:0005975">
    <property type="term" value="P:carbohydrate metabolic process"/>
    <property type="evidence" value="ECO:0007669"/>
    <property type="project" value="UniProtKB-ARBA"/>
</dbReference>
<dbReference type="InterPro" id="IPR013783">
    <property type="entry name" value="Ig-like_fold"/>
</dbReference>
<keyword evidence="2" id="KW-0472">Membrane</keyword>